<reference evidence="2 3" key="2">
    <citation type="submission" date="2020-05" db="EMBL/GenBank/DDBJ databases">
        <title>Draft genome sequence of Desulfovibrio sp. strainFSS-1.</title>
        <authorList>
            <person name="Shimoshige H."/>
            <person name="Kobayashi H."/>
            <person name="Maekawa T."/>
        </authorList>
    </citation>
    <scope>NUCLEOTIDE SEQUENCE [LARGE SCALE GENOMIC DNA]</scope>
    <source>
        <strain evidence="2 3">SIID29052-01</strain>
    </source>
</reference>
<keyword evidence="1" id="KW-0812">Transmembrane</keyword>
<keyword evidence="1" id="KW-0472">Membrane</keyword>
<keyword evidence="1" id="KW-1133">Transmembrane helix</keyword>
<feature type="transmembrane region" description="Helical" evidence="1">
    <location>
        <begin position="20"/>
        <end position="38"/>
    </location>
</feature>
<sequence>MTPHSIDPPSASRRFNPTRILLMAAVVLCTLWAFNWHFARLADRLAAQEAISDTTNTLPPERLATLREAARAIQQAYGIELRIQVRPGPLSPPPPGPASLFIGLDTTGKTAAVQLPPLLAKALPPELARSLQTDYFAPYLDDGSWPEGLYAAVLAIMEALSDQH</sequence>
<organism evidence="2 3">
    <name type="scientific">Fundidesulfovibrio magnetotacticus</name>
    <dbReference type="NCBI Taxonomy" id="2730080"/>
    <lineage>
        <taxon>Bacteria</taxon>
        <taxon>Pseudomonadati</taxon>
        <taxon>Thermodesulfobacteriota</taxon>
        <taxon>Desulfovibrionia</taxon>
        <taxon>Desulfovibrionales</taxon>
        <taxon>Desulfovibrionaceae</taxon>
        <taxon>Fundidesulfovibrio</taxon>
    </lineage>
</organism>
<gene>
    <name evidence="2" type="ORF">NNJEOMEG_00898</name>
</gene>
<evidence type="ECO:0000313" key="2">
    <source>
        <dbReference type="EMBL" id="GFK93069.1"/>
    </source>
</evidence>
<dbReference type="Proteomes" id="UP000494245">
    <property type="component" value="Unassembled WGS sequence"/>
</dbReference>
<evidence type="ECO:0008006" key="4">
    <source>
        <dbReference type="Google" id="ProtNLM"/>
    </source>
</evidence>
<dbReference type="EMBL" id="BLTE01000003">
    <property type="protein sequence ID" value="GFK93069.1"/>
    <property type="molecule type" value="Genomic_DNA"/>
</dbReference>
<accession>A0A6V8LSJ6</accession>
<comment type="caution">
    <text evidence="2">The sequence shown here is derived from an EMBL/GenBank/DDBJ whole genome shotgun (WGS) entry which is preliminary data.</text>
</comment>
<proteinExistence type="predicted"/>
<evidence type="ECO:0000256" key="1">
    <source>
        <dbReference type="SAM" id="Phobius"/>
    </source>
</evidence>
<name>A0A6V8LSJ6_9BACT</name>
<dbReference type="AlphaFoldDB" id="A0A6V8LSJ6"/>
<protein>
    <recommendedName>
        <fullName evidence="4">TPM domain-containing protein</fullName>
    </recommendedName>
</protein>
<evidence type="ECO:0000313" key="3">
    <source>
        <dbReference type="Proteomes" id="UP000494245"/>
    </source>
</evidence>
<reference evidence="2 3" key="1">
    <citation type="submission" date="2020-04" db="EMBL/GenBank/DDBJ databases">
        <authorList>
            <consortium name="Desulfovibrio sp. FSS-1 genome sequencing consortium"/>
            <person name="Shimoshige H."/>
            <person name="Kobayashi H."/>
            <person name="Maekawa T."/>
        </authorList>
    </citation>
    <scope>NUCLEOTIDE SEQUENCE [LARGE SCALE GENOMIC DNA]</scope>
    <source>
        <strain evidence="2 3">SIID29052-01</strain>
    </source>
</reference>
<dbReference type="RefSeq" id="WP_173081746.1">
    <property type="nucleotide sequence ID" value="NZ_BLTE01000003.1"/>
</dbReference>
<keyword evidence="3" id="KW-1185">Reference proteome</keyword>